<reference evidence="2" key="2">
    <citation type="submission" date="2019-10" db="EMBL/GenBank/DDBJ databases">
        <title>Conservation and host-specific expression of non-tandemly repeated heterogenous ribosome RNA gene in arbuscular mycorrhizal fungi.</title>
        <authorList>
            <person name="Maeda T."/>
            <person name="Kobayashi Y."/>
            <person name="Nakagawa T."/>
            <person name="Ezawa T."/>
            <person name="Yamaguchi K."/>
            <person name="Bino T."/>
            <person name="Nishimoto Y."/>
            <person name="Shigenobu S."/>
            <person name="Kawaguchi M."/>
        </authorList>
    </citation>
    <scope>NUCLEOTIDE SEQUENCE</scope>
    <source>
        <strain evidence="2">HR1</strain>
    </source>
</reference>
<gene>
    <name evidence="2" type="ORF">RCL2_002912700</name>
    <name evidence="1" type="ORF">RclHR1_11330008</name>
</gene>
<dbReference type="Proteomes" id="UP000615446">
    <property type="component" value="Unassembled WGS sequence"/>
</dbReference>
<dbReference type="EMBL" id="BEXD01000151">
    <property type="protein sequence ID" value="GBB84767.1"/>
    <property type="molecule type" value="Genomic_DNA"/>
</dbReference>
<protein>
    <submittedName>
        <fullName evidence="1">Uncharacterized protein</fullName>
    </submittedName>
</protein>
<evidence type="ECO:0000313" key="2">
    <source>
        <dbReference type="EMBL" id="GET02760.1"/>
    </source>
</evidence>
<evidence type="ECO:0000313" key="1">
    <source>
        <dbReference type="EMBL" id="GBB84767.1"/>
    </source>
</evidence>
<organism evidence="1 3">
    <name type="scientific">Rhizophagus clarus</name>
    <dbReference type="NCBI Taxonomy" id="94130"/>
    <lineage>
        <taxon>Eukaryota</taxon>
        <taxon>Fungi</taxon>
        <taxon>Fungi incertae sedis</taxon>
        <taxon>Mucoromycota</taxon>
        <taxon>Glomeromycotina</taxon>
        <taxon>Glomeromycetes</taxon>
        <taxon>Glomerales</taxon>
        <taxon>Glomeraceae</taxon>
        <taxon>Rhizophagus</taxon>
    </lineage>
</organism>
<dbReference type="EMBL" id="BLAL01000315">
    <property type="protein sequence ID" value="GET02760.1"/>
    <property type="molecule type" value="Genomic_DNA"/>
</dbReference>
<reference evidence="1 3" key="1">
    <citation type="submission" date="2017-11" db="EMBL/GenBank/DDBJ databases">
        <title>The genome of Rhizophagus clarus HR1 reveals common genetic basis of auxotrophy among arbuscular mycorrhizal fungi.</title>
        <authorList>
            <person name="Kobayashi Y."/>
        </authorList>
    </citation>
    <scope>NUCLEOTIDE SEQUENCE [LARGE SCALE GENOMIC DNA]</scope>
    <source>
        <strain evidence="1 3">HR1</strain>
    </source>
</reference>
<keyword evidence="3" id="KW-1185">Reference proteome</keyword>
<dbReference type="STRING" id="94130.A0A2Z6Q475"/>
<accession>A0A2Z6Q475</accession>
<comment type="caution">
    <text evidence="1">The sequence shown here is derived from an EMBL/GenBank/DDBJ whole genome shotgun (WGS) entry which is preliminary data.</text>
</comment>
<evidence type="ECO:0000313" key="3">
    <source>
        <dbReference type="Proteomes" id="UP000247702"/>
    </source>
</evidence>
<sequence>MTLEFHSSLLKDISSILDTEDFNIIIRVDEACSQYFKDVIPADVPLSLKLFSNFYDKVRPYEAIIPNNIYEEIMTYHLAEQPKICIFIIQRLFINSRFVNSSLIKIRELDKIFVGYNSVRFNPGRNVISIFAYNHHYIDNFILSFKNNEDTQNMKISYGAYSFPEDKLVLCMILNVIPQASCWIRCERTYCTIANVYTIEEIEAYSVFKPLENDLRVKQI</sequence>
<dbReference type="AlphaFoldDB" id="A0A2Z6Q475"/>
<dbReference type="Proteomes" id="UP000247702">
    <property type="component" value="Unassembled WGS sequence"/>
</dbReference>
<name>A0A2Z6Q475_9GLOM</name>
<proteinExistence type="predicted"/>